<evidence type="ECO:0000256" key="6">
    <source>
        <dbReference type="ARBA" id="ARBA00017414"/>
    </source>
</evidence>
<keyword evidence="10" id="KW-0464">Manganese</keyword>
<dbReference type="Gene3D" id="3.40.50.10880">
    <property type="entry name" value="Uncharacterised protein PF01937, DUF89, domain 3"/>
    <property type="match status" value="1"/>
</dbReference>
<feature type="domain" description="Damage-control phosphatase ARMT1-like metal-binding" evidence="16">
    <location>
        <begin position="69"/>
        <end position="282"/>
    </location>
</feature>
<evidence type="ECO:0000256" key="8">
    <source>
        <dbReference type="ARBA" id="ARBA00022723"/>
    </source>
</evidence>
<dbReference type="Pfam" id="PF01937">
    <property type="entry name" value="ARMT1-like_dom"/>
    <property type="match status" value="2"/>
</dbReference>
<evidence type="ECO:0000256" key="14">
    <source>
        <dbReference type="ARBA" id="ARBA00045980"/>
    </source>
</evidence>
<evidence type="ECO:0000259" key="16">
    <source>
        <dbReference type="Pfam" id="PF01937"/>
    </source>
</evidence>
<evidence type="ECO:0000256" key="11">
    <source>
        <dbReference type="ARBA" id="ARBA00030066"/>
    </source>
</evidence>
<keyword evidence="8" id="KW-0479">Metal-binding</keyword>
<dbReference type="GO" id="GO:0006974">
    <property type="term" value="P:DNA damage response"/>
    <property type="evidence" value="ECO:0007669"/>
    <property type="project" value="TreeGrafter"/>
</dbReference>
<dbReference type="GO" id="GO:0046872">
    <property type="term" value="F:metal ion binding"/>
    <property type="evidence" value="ECO:0007669"/>
    <property type="project" value="UniProtKB-KW"/>
</dbReference>
<dbReference type="InterPro" id="IPR036075">
    <property type="entry name" value="ARMT-1-like_metal-bd_sf"/>
</dbReference>
<dbReference type="GO" id="GO:0005634">
    <property type="term" value="C:nucleus"/>
    <property type="evidence" value="ECO:0007669"/>
    <property type="project" value="TreeGrafter"/>
</dbReference>
<evidence type="ECO:0000256" key="3">
    <source>
        <dbReference type="ARBA" id="ARBA00001936"/>
    </source>
</evidence>
<evidence type="ECO:0000256" key="15">
    <source>
        <dbReference type="ARBA" id="ARBA00048809"/>
    </source>
</evidence>
<dbReference type="PANTHER" id="PTHR12260:SF6">
    <property type="entry name" value="DAMAGE-CONTROL PHOSPHATASE ARMT1"/>
    <property type="match status" value="1"/>
</dbReference>
<organism evidence="17 18">
    <name type="scientific">Bombyx mandarina</name>
    <name type="common">Wild silk moth</name>
    <name type="synonym">Wild silkworm</name>
    <dbReference type="NCBI Taxonomy" id="7092"/>
    <lineage>
        <taxon>Eukaryota</taxon>
        <taxon>Metazoa</taxon>
        <taxon>Ecdysozoa</taxon>
        <taxon>Arthropoda</taxon>
        <taxon>Hexapoda</taxon>
        <taxon>Insecta</taxon>
        <taxon>Pterygota</taxon>
        <taxon>Neoptera</taxon>
        <taxon>Endopterygota</taxon>
        <taxon>Lepidoptera</taxon>
        <taxon>Glossata</taxon>
        <taxon>Ditrysia</taxon>
        <taxon>Bombycoidea</taxon>
        <taxon>Bombycidae</taxon>
        <taxon>Bombycinae</taxon>
        <taxon>Bombyx</taxon>
    </lineage>
</organism>
<name>A0A6J2K9V2_BOMMA</name>
<evidence type="ECO:0000256" key="7">
    <source>
        <dbReference type="ARBA" id="ARBA00022596"/>
    </source>
</evidence>
<dbReference type="GeneID" id="114249373"/>
<accession>A0A6J2K9V2</accession>
<evidence type="ECO:0000256" key="2">
    <source>
        <dbReference type="ARBA" id="ARBA00001326"/>
    </source>
</evidence>
<dbReference type="KEGG" id="bman:114249373"/>
<dbReference type="InterPro" id="IPR002791">
    <property type="entry name" value="ARMT1-like_metal-bd"/>
</dbReference>
<comment type="catalytic activity">
    <reaction evidence="2">
        <text>beta-D-fructose 1-phosphate + H2O = D-fructose + phosphate</text>
        <dbReference type="Rhea" id="RHEA:35603"/>
        <dbReference type="ChEBI" id="CHEBI:15377"/>
        <dbReference type="ChEBI" id="CHEBI:37721"/>
        <dbReference type="ChEBI" id="CHEBI:43474"/>
        <dbReference type="ChEBI" id="CHEBI:138881"/>
    </reaction>
</comment>
<keyword evidence="7" id="KW-0533">Nickel</keyword>
<dbReference type="SUPFAM" id="SSF111321">
    <property type="entry name" value="AF1104-like"/>
    <property type="match status" value="2"/>
</dbReference>
<dbReference type="OrthoDB" id="541375at2759"/>
<dbReference type="GO" id="GO:0016791">
    <property type="term" value="F:phosphatase activity"/>
    <property type="evidence" value="ECO:0007669"/>
    <property type="project" value="TreeGrafter"/>
</dbReference>
<reference evidence="18" key="1">
    <citation type="submission" date="2025-08" db="UniProtKB">
        <authorList>
            <consortium name="RefSeq"/>
        </authorList>
    </citation>
    <scope>IDENTIFICATION</scope>
    <source>
        <tissue evidence="18">Silk gland</tissue>
    </source>
</reference>
<dbReference type="Gene3D" id="1.20.930.60">
    <property type="match status" value="1"/>
</dbReference>
<comment type="similarity">
    <text evidence="5">Belongs to the damage-control phosphatase family. Sugar phosphate phosphatase III subfamily.</text>
</comment>
<protein>
    <recommendedName>
        <fullName evidence="6">Damage-control phosphatase ARMT1</fullName>
    </recommendedName>
    <alternativeName>
        <fullName evidence="13">Acidic residue methyltransferase 1</fullName>
    </alternativeName>
    <alternativeName>
        <fullName evidence="11">Protein-glutamate O-methyltransferase</fullName>
    </alternativeName>
    <alternativeName>
        <fullName evidence="12">Sugar phosphate phosphatase ARMT1</fullName>
    </alternativeName>
</protein>
<keyword evidence="17" id="KW-1185">Reference proteome</keyword>
<comment type="catalytic activity">
    <reaction evidence="1">
        <text>L-glutamyl-[protein] + S-adenosyl-L-methionine = [protein]-L-glutamate 5-O-methyl ester + S-adenosyl-L-homocysteine</text>
        <dbReference type="Rhea" id="RHEA:24452"/>
        <dbReference type="Rhea" id="RHEA-COMP:10208"/>
        <dbReference type="Rhea" id="RHEA-COMP:10311"/>
        <dbReference type="ChEBI" id="CHEBI:29973"/>
        <dbReference type="ChEBI" id="CHEBI:57856"/>
        <dbReference type="ChEBI" id="CHEBI:59789"/>
        <dbReference type="ChEBI" id="CHEBI:82795"/>
    </reaction>
</comment>
<evidence type="ECO:0000313" key="17">
    <source>
        <dbReference type="Proteomes" id="UP000504629"/>
    </source>
</evidence>
<dbReference type="InterPro" id="IPR039763">
    <property type="entry name" value="ARMT1"/>
</dbReference>
<dbReference type="Proteomes" id="UP000504629">
    <property type="component" value="Unplaced"/>
</dbReference>
<dbReference type="AlphaFoldDB" id="A0A6J2K9V2"/>
<sequence length="606" mass="67876">MSASKTVSKGSVNSTTIVTDDVDESSKPEFIYGGPFIKVEKPSPIIDTATPFNLELQGTFKKSFAYYSLKERLPVILTKIIDYLSREGAKIKSTHGASDEDIRSYIQYVTKLKNDLVTNKQYDLLTVDTPEARRWNQWIEALDIKHYFTNVWVFTECYVYRRLREGCELSKTLKNFDPFADQKQKSFEGSLELMCIVADKLVNMLSKSDKDKCKSDFVTLLKLCLWANKCDLSLSSGEQVFLNGNNADGKATASNIIDPFQMILDFKDKLLVDDTSKIVDQVTSKAEAMMKNLEANATVKYQCSCNRLATLAGITVCKDEPASAVDGAISSPPETPAAEATDVPCPTKMTSPQHVMFDIVCDNAGYELFADLCLAHFLISQGIVQKIRFHVKNIPWFVSDVTPVDFKWVIDSCLKASYRREVPQQPTEAAEGEVPPEPEPPRVISADNLRALAEQWTKYVDEGTFVVLHDDFWTSPHVYRDMKRHAPSLYRQLQYAVALLFKGDLNYRKLLCEKNVPPTSGLEAALQGFLPAPVIAVRTVKADLICGLPKGKWDQLNALDDKWMQKGDFGVIQYCGKVEPLKVADRPCDQYGDVCRGAGCGPRTDM</sequence>
<proteinExistence type="inferred from homology"/>
<comment type="function">
    <text evidence="14">Metal-dependent phosphatase that shows phosphatase activity against several substrates, including fructose-1-phosphate and fructose-6-phosphate. Its preference for fructose-1-phosphate, a strong glycating agent that causes DNA damage rather than a canonical yeast metabolite, suggests a damage-control function in hexose phosphate metabolism. Has also been shown to have O-methyltransferase activity that methylates glutamate residues of target proteins to form gamma-glutamyl methyl ester residues. Possibly methylates PCNA, suggesting it is involved in the DNA damage response.</text>
</comment>
<dbReference type="RefSeq" id="XP_028038710.1">
    <property type="nucleotide sequence ID" value="XM_028182909.1"/>
</dbReference>
<keyword evidence="9" id="KW-0378">Hydrolase</keyword>
<comment type="catalytic activity">
    <reaction evidence="15">
        <text>beta-D-fructose 6-phosphate = dihydroxyacetone + D-glyceraldehyde 3-phosphate</text>
        <dbReference type="Rhea" id="RHEA:28002"/>
        <dbReference type="ChEBI" id="CHEBI:16016"/>
        <dbReference type="ChEBI" id="CHEBI:57634"/>
        <dbReference type="ChEBI" id="CHEBI:59776"/>
    </reaction>
</comment>
<evidence type="ECO:0000256" key="1">
    <source>
        <dbReference type="ARBA" id="ARBA00000807"/>
    </source>
</evidence>
<comment type="cofactor">
    <cofactor evidence="3">
        <name>Mn(2+)</name>
        <dbReference type="ChEBI" id="CHEBI:29035"/>
    </cofactor>
</comment>
<evidence type="ECO:0000256" key="9">
    <source>
        <dbReference type="ARBA" id="ARBA00022801"/>
    </source>
</evidence>
<evidence type="ECO:0000256" key="13">
    <source>
        <dbReference type="ARBA" id="ARBA00032801"/>
    </source>
</evidence>
<evidence type="ECO:0000256" key="10">
    <source>
        <dbReference type="ARBA" id="ARBA00023211"/>
    </source>
</evidence>
<gene>
    <name evidence="18" type="primary">LOC114249373</name>
</gene>
<feature type="domain" description="Damage-control phosphatase ARMT1-like metal-binding" evidence="16">
    <location>
        <begin position="353"/>
        <end position="553"/>
    </location>
</feature>
<evidence type="ECO:0000313" key="18">
    <source>
        <dbReference type="RefSeq" id="XP_028038710.1"/>
    </source>
</evidence>
<dbReference type="PANTHER" id="PTHR12260">
    <property type="entry name" value="DAMAGE-CONTROL PHOSPHATASE ARMT1"/>
    <property type="match status" value="1"/>
</dbReference>
<comment type="cofactor">
    <cofactor evidence="4">
        <name>Ni(2+)</name>
        <dbReference type="ChEBI" id="CHEBI:49786"/>
    </cofactor>
</comment>
<evidence type="ECO:0000256" key="12">
    <source>
        <dbReference type="ARBA" id="ARBA00030842"/>
    </source>
</evidence>
<evidence type="ECO:0000256" key="4">
    <source>
        <dbReference type="ARBA" id="ARBA00001967"/>
    </source>
</evidence>
<evidence type="ECO:0000256" key="5">
    <source>
        <dbReference type="ARBA" id="ARBA00009519"/>
    </source>
</evidence>